<dbReference type="EMBL" id="GCKF01029441">
    <property type="protein sequence ID" value="JAG97994.1"/>
    <property type="molecule type" value="Transcribed_RNA"/>
</dbReference>
<protein>
    <recommendedName>
        <fullName evidence="8">ATPase, vacuolar ER assembly factor, Vma12</fullName>
    </recommendedName>
</protein>
<accession>A0A0D6R5B2</accession>
<dbReference type="AlphaFoldDB" id="A0A0D6R5B2"/>
<keyword evidence="2 6" id="KW-0812">Transmembrane</keyword>
<evidence type="ECO:0008006" key="8">
    <source>
        <dbReference type="Google" id="ProtNLM"/>
    </source>
</evidence>
<comment type="subcellular location">
    <subcellularLocation>
        <location evidence="1">Endoplasmic reticulum membrane</location>
        <topology evidence="1">Multi-pass membrane protein</topology>
    </subcellularLocation>
</comment>
<dbReference type="GO" id="GO:0005789">
    <property type="term" value="C:endoplasmic reticulum membrane"/>
    <property type="evidence" value="ECO:0007669"/>
    <property type="project" value="UniProtKB-SubCell"/>
</dbReference>
<dbReference type="PANTHER" id="PTHR31394:SF1">
    <property type="entry name" value="TRANSMEMBRANE PROTEIN 199"/>
    <property type="match status" value="1"/>
</dbReference>
<evidence type="ECO:0000313" key="7">
    <source>
        <dbReference type="EMBL" id="JAG97994.1"/>
    </source>
</evidence>
<dbReference type="GO" id="GO:0070072">
    <property type="term" value="P:vacuolar proton-transporting V-type ATPase complex assembly"/>
    <property type="evidence" value="ECO:0007669"/>
    <property type="project" value="InterPro"/>
</dbReference>
<keyword evidence="3" id="KW-0256">Endoplasmic reticulum</keyword>
<reference evidence="7" key="1">
    <citation type="submission" date="2015-03" db="EMBL/GenBank/DDBJ databases">
        <title>A transcriptome of Araucaria cunninghamii, an australian fine timber species.</title>
        <authorList>
            <person name="Jing Yi C.J.Y."/>
            <person name="Yin San L.Y.S."/>
            <person name="Abdul Karim S.S."/>
            <person name="Wan Azmi N.N."/>
            <person name="Hercus R.R."/>
            <person name="Croft L.L."/>
        </authorList>
    </citation>
    <scope>NUCLEOTIDE SEQUENCE</scope>
    <source>
        <strain evidence="7">MI0301</strain>
        <tissue evidence="7">Leaf</tissue>
    </source>
</reference>
<evidence type="ECO:0000256" key="1">
    <source>
        <dbReference type="ARBA" id="ARBA00004477"/>
    </source>
</evidence>
<keyword evidence="5 6" id="KW-0472">Membrane</keyword>
<dbReference type="InterPro" id="IPR021013">
    <property type="entry name" value="ATPase_Vma12"/>
</dbReference>
<dbReference type="PANTHER" id="PTHR31394">
    <property type="entry name" value="TRANSMEMBRANE PROTEIN 199"/>
    <property type="match status" value="1"/>
</dbReference>
<feature type="transmembrane region" description="Helical" evidence="6">
    <location>
        <begin position="165"/>
        <end position="185"/>
    </location>
</feature>
<organism evidence="7">
    <name type="scientific">Araucaria cunninghamii</name>
    <name type="common">Hoop pine</name>
    <name type="synonym">Moreton Bay pine</name>
    <dbReference type="NCBI Taxonomy" id="56994"/>
    <lineage>
        <taxon>Eukaryota</taxon>
        <taxon>Viridiplantae</taxon>
        <taxon>Streptophyta</taxon>
        <taxon>Embryophyta</taxon>
        <taxon>Tracheophyta</taxon>
        <taxon>Spermatophyta</taxon>
        <taxon>Pinopsida</taxon>
        <taxon>Pinidae</taxon>
        <taxon>Conifers II</taxon>
        <taxon>Araucariales</taxon>
        <taxon>Araucariaceae</taxon>
        <taxon>Araucaria</taxon>
    </lineage>
</organism>
<proteinExistence type="predicted"/>
<name>A0A0D6R5B2_ARACU</name>
<evidence type="ECO:0000256" key="3">
    <source>
        <dbReference type="ARBA" id="ARBA00022824"/>
    </source>
</evidence>
<evidence type="ECO:0000256" key="2">
    <source>
        <dbReference type="ARBA" id="ARBA00022692"/>
    </source>
</evidence>
<feature type="transmembrane region" description="Helical" evidence="6">
    <location>
        <begin position="132"/>
        <end position="153"/>
    </location>
</feature>
<evidence type="ECO:0000256" key="4">
    <source>
        <dbReference type="ARBA" id="ARBA00022989"/>
    </source>
</evidence>
<sequence length="211" mass="23783">MGEVFQPYGLVLRSNSAIQKFLEVAAFSSSTGSSEILLSAKRYLSSDEVPYTVIRDIWFQMEPSQRPQFSSLLGGVTFVLESPKPREKSKELKERLQRLQEMADRKAYDALVRDVTLKEEDKEYFSSYKDQLGFGLHVIAVMFTGYLVGYMAFRALFGHDSVMSVAGGILGLVSGMLLETILFIVRSSAYEMSSTSRARPRKKSKTRQVSM</sequence>
<evidence type="ECO:0000256" key="6">
    <source>
        <dbReference type="SAM" id="Phobius"/>
    </source>
</evidence>
<keyword evidence="4 6" id="KW-1133">Transmembrane helix</keyword>
<evidence type="ECO:0000256" key="5">
    <source>
        <dbReference type="ARBA" id="ARBA00023136"/>
    </source>
</evidence>